<keyword evidence="2" id="KW-1185">Reference proteome</keyword>
<organism evidence="1 2">
    <name type="scientific">Armillaria gallica</name>
    <name type="common">Bulbous honey fungus</name>
    <name type="synonym">Armillaria bulbosa</name>
    <dbReference type="NCBI Taxonomy" id="47427"/>
    <lineage>
        <taxon>Eukaryota</taxon>
        <taxon>Fungi</taxon>
        <taxon>Dikarya</taxon>
        <taxon>Basidiomycota</taxon>
        <taxon>Agaricomycotina</taxon>
        <taxon>Agaricomycetes</taxon>
        <taxon>Agaricomycetidae</taxon>
        <taxon>Agaricales</taxon>
        <taxon>Marasmiineae</taxon>
        <taxon>Physalacriaceae</taxon>
        <taxon>Armillaria</taxon>
    </lineage>
</organism>
<dbReference type="Proteomes" id="UP000217790">
    <property type="component" value="Unassembled WGS sequence"/>
</dbReference>
<dbReference type="EMBL" id="KZ293744">
    <property type="protein sequence ID" value="PBK80504.1"/>
    <property type="molecule type" value="Genomic_DNA"/>
</dbReference>
<name>A0A2H3CGN8_ARMGA</name>
<evidence type="ECO:0000313" key="1">
    <source>
        <dbReference type="EMBL" id="PBK80504.1"/>
    </source>
</evidence>
<accession>A0A2H3CGN8</accession>
<dbReference type="InParanoid" id="A0A2H3CGN8"/>
<dbReference type="AlphaFoldDB" id="A0A2H3CGN8"/>
<evidence type="ECO:0000313" key="2">
    <source>
        <dbReference type="Proteomes" id="UP000217790"/>
    </source>
</evidence>
<sequence length="179" mass="20037">MNHQCRARCTRCLLYLVNIHDILPSSLSSMNVVKEGNHAIFAGGFSASLNTSLVHLSTNYSMSKDIWRGRTMDDKSQVCLKVLQISVNNGVQNVVKIISRFLREALVWRNAMHTSVLPFPGANKELFAPSFLLDIALDGQGSIMSFLRHDPRLDRLKSVRFFPGSTTITCNKHLTSTTE</sequence>
<reference evidence="2" key="1">
    <citation type="journal article" date="2017" name="Nat. Ecol. Evol.">
        <title>Genome expansion and lineage-specific genetic innovations in the forest pathogenic fungi Armillaria.</title>
        <authorList>
            <person name="Sipos G."/>
            <person name="Prasanna A.N."/>
            <person name="Walter M.C."/>
            <person name="O'Connor E."/>
            <person name="Balint B."/>
            <person name="Krizsan K."/>
            <person name="Kiss B."/>
            <person name="Hess J."/>
            <person name="Varga T."/>
            <person name="Slot J."/>
            <person name="Riley R."/>
            <person name="Boka B."/>
            <person name="Rigling D."/>
            <person name="Barry K."/>
            <person name="Lee J."/>
            <person name="Mihaltcheva S."/>
            <person name="LaButti K."/>
            <person name="Lipzen A."/>
            <person name="Waldron R."/>
            <person name="Moloney N.M."/>
            <person name="Sperisen C."/>
            <person name="Kredics L."/>
            <person name="Vagvoelgyi C."/>
            <person name="Patrignani A."/>
            <person name="Fitzpatrick D."/>
            <person name="Nagy I."/>
            <person name="Doyle S."/>
            <person name="Anderson J.B."/>
            <person name="Grigoriev I.V."/>
            <person name="Gueldener U."/>
            <person name="Muensterkoetter M."/>
            <person name="Nagy L.G."/>
        </authorList>
    </citation>
    <scope>NUCLEOTIDE SEQUENCE [LARGE SCALE GENOMIC DNA]</scope>
    <source>
        <strain evidence="2">Ar21-2</strain>
    </source>
</reference>
<dbReference type="OrthoDB" id="346907at2759"/>
<dbReference type="STRING" id="47427.A0A2H3CGN8"/>
<gene>
    <name evidence="1" type="ORF">ARMGADRAFT_1098254</name>
</gene>
<proteinExistence type="predicted"/>
<protein>
    <submittedName>
        <fullName evidence="1">Uncharacterized protein</fullName>
    </submittedName>
</protein>